<reference evidence="1 2" key="1">
    <citation type="journal article" date="2021" name="Nat. Plants">
        <title>The Taxus genome provides insights into paclitaxel biosynthesis.</title>
        <authorList>
            <person name="Xiong X."/>
            <person name="Gou J."/>
            <person name="Liao Q."/>
            <person name="Li Y."/>
            <person name="Zhou Q."/>
            <person name="Bi G."/>
            <person name="Li C."/>
            <person name="Du R."/>
            <person name="Wang X."/>
            <person name="Sun T."/>
            <person name="Guo L."/>
            <person name="Liang H."/>
            <person name="Lu P."/>
            <person name="Wu Y."/>
            <person name="Zhang Z."/>
            <person name="Ro D.K."/>
            <person name="Shang Y."/>
            <person name="Huang S."/>
            <person name="Yan J."/>
        </authorList>
    </citation>
    <scope>NUCLEOTIDE SEQUENCE [LARGE SCALE GENOMIC DNA]</scope>
    <source>
        <strain evidence="1">Ta-2019</strain>
    </source>
</reference>
<keyword evidence="2" id="KW-1185">Reference proteome</keyword>
<feature type="non-terminal residue" evidence="1">
    <location>
        <position position="59"/>
    </location>
</feature>
<proteinExistence type="predicted"/>
<sequence>MSAADDAGQDAPAVEMDAATHACSAVGYHARGGTWWSLVVQSDRQGSQFDGRPHREMGS</sequence>
<gene>
    <name evidence="1" type="ORF">KI387_024216</name>
</gene>
<accession>A0AA38L8B5</accession>
<dbReference type="EMBL" id="JAHRHJ020000005">
    <property type="protein sequence ID" value="KAH9315589.1"/>
    <property type="molecule type" value="Genomic_DNA"/>
</dbReference>
<organism evidence="1 2">
    <name type="scientific">Taxus chinensis</name>
    <name type="common">Chinese yew</name>
    <name type="synonym">Taxus wallichiana var. chinensis</name>
    <dbReference type="NCBI Taxonomy" id="29808"/>
    <lineage>
        <taxon>Eukaryota</taxon>
        <taxon>Viridiplantae</taxon>
        <taxon>Streptophyta</taxon>
        <taxon>Embryophyta</taxon>
        <taxon>Tracheophyta</taxon>
        <taxon>Spermatophyta</taxon>
        <taxon>Pinopsida</taxon>
        <taxon>Pinidae</taxon>
        <taxon>Conifers II</taxon>
        <taxon>Cupressales</taxon>
        <taxon>Taxaceae</taxon>
        <taxon>Taxus</taxon>
    </lineage>
</organism>
<feature type="non-terminal residue" evidence="1">
    <location>
        <position position="1"/>
    </location>
</feature>
<comment type="caution">
    <text evidence="1">The sequence shown here is derived from an EMBL/GenBank/DDBJ whole genome shotgun (WGS) entry which is preliminary data.</text>
</comment>
<evidence type="ECO:0000313" key="2">
    <source>
        <dbReference type="Proteomes" id="UP000824469"/>
    </source>
</evidence>
<name>A0AA38L8B5_TAXCH</name>
<dbReference type="Proteomes" id="UP000824469">
    <property type="component" value="Unassembled WGS sequence"/>
</dbReference>
<protein>
    <submittedName>
        <fullName evidence="1">Uncharacterized protein</fullName>
    </submittedName>
</protein>
<dbReference type="AlphaFoldDB" id="A0AA38L8B5"/>
<evidence type="ECO:0000313" key="1">
    <source>
        <dbReference type="EMBL" id="KAH9315589.1"/>
    </source>
</evidence>